<comment type="subcellular location">
    <subcellularLocation>
        <location evidence="13">Cytoplasm</location>
    </subcellularLocation>
</comment>
<dbReference type="PROSITE" id="PS00627">
    <property type="entry name" value="GHMP_KINASES_ATP"/>
    <property type="match status" value="1"/>
</dbReference>
<evidence type="ECO:0000256" key="12">
    <source>
        <dbReference type="ARBA" id="ARBA00049954"/>
    </source>
</evidence>
<comment type="similarity">
    <text evidence="2 13">Belongs to the GHMP kinase family. Homoserine kinase subfamily.</text>
</comment>
<dbReference type="SUPFAM" id="SSF55060">
    <property type="entry name" value="GHMP Kinase, C-terminal domain"/>
    <property type="match status" value="1"/>
</dbReference>
<dbReference type="SUPFAM" id="SSF54211">
    <property type="entry name" value="Ribosomal protein S5 domain 2-like"/>
    <property type="match status" value="1"/>
</dbReference>
<evidence type="ECO:0000256" key="1">
    <source>
        <dbReference type="ARBA" id="ARBA00005015"/>
    </source>
</evidence>
<keyword evidence="17" id="KW-1185">Reference proteome</keyword>
<evidence type="ECO:0000313" key="17">
    <source>
        <dbReference type="Proteomes" id="UP001519363"/>
    </source>
</evidence>
<dbReference type="InterPro" id="IPR000870">
    <property type="entry name" value="Homoserine_kinase"/>
</dbReference>
<keyword evidence="6 13" id="KW-0808">Transferase</keyword>
<evidence type="ECO:0000256" key="3">
    <source>
        <dbReference type="ARBA" id="ARBA00012078"/>
    </source>
</evidence>
<feature type="domain" description="GHMP kinase N-terminal" evidence="14">
    <location>
        <begin position="64"/>
        <end position="144"/>
    </location>
</feature>
<keyword evidence="10 13" id="KW-0067">ATP-binding</keyword>
<feature type="domain" description="GHMP kinase C-terminal" evidence="15">
    <location>
        <begin position="223"/>
        <end position="263"/>
    </location>
</feature>
<dbReference type="InterPro" id="IPR006204">
    <property type="entry name" value="GHMP_kinase_N_dom"/>
</dbReference>
<comment type="pathway">
    <text evidence="1 13">Amino-acid biosynthesis; L-threonine biosynthesis; L-threonine from L-aspartate: step 4/5.</text>
</comment>
<dbReference type="EMBL" id="JAGIOO010000001">
    <property type="protein sequence ID" value="MBP2476764.1"/>
    <property type="molecule type" value="Genomic_DNA"/>
</dbReference>
<evidence type="ECO:0000256" key="6">
    <source>
        <dbReference type="ARBA" id="ARBA00022679"/>
    </source>
</evidence>
<evidence type="ECO:0000256" key="7">
    <source>
        <dbReference type="ARBA" id="ARBA00022697"/>
    </source>
</evidence>
<dbReference type="Gene3D" id="3.30.70.890">
    <property type="entry name" value="GHMP kinase, C-terminal domain"/>
    <property type="match status" value="1"/>
</dbReference>
<gene>
    <name evidence="13" type="primary">thrB</name>
    <name evidence="16" type="ORF">JOF53_005636</name>
</gene>
<keyword evidence="5 13" id="KW-0028">Amino-acid biosynthesis</keyword>
<keyword evidence="13" id="KW-0963">Cytoplasm</keyword>
<evidence type="ECO:0000256" key="13">
    <source>
        <dbReference type="HAMAP-Rule" id="MF_00384"/>
    </source>
</evidence>
<proteinExistence type="inferred from homology"/>
<evidence type="ECO:0000259" key="15">
    <source>
        <dbReference type="Pfam" id="PF08544"/>
    </source>
</evidence>
<protein>
    <recommendedName>
        <fullName evidence="4 13">Homoserine kinase</fullName>
        <shortName evidence="13">HK</shortName>
        <shortName evidence="13">HSK</shortName>
        <ecNumber evidence="3 13">2.7.1.39</ecNumber>
    </recommendedName>
</protein>
<evidence type="ECO:0000256" key="4">
    <source>
        <dbReference type="ARBA" id="ARBA00017858"/>
    </source>
</evidence>
<dbReference type="PANTHER" id="PTHR20861:SF1">
    <property type="entry name" value="HOMOSERINE KINASE"/>
    <property type="match status" value="1"/>
</dbReference>
<dbReference type="InterPro" id="IPR006203">
    <property type="entry name" value="GHMP_knse_ATP-bd_CS"/>
</dbReference>
<dbReference type="HAMAP" id="MF_00384">
    <property type="entry name" value="Homoser_kinase"/>
    <property type="match status" value="1"/>
</dbReference>
<dbReference type="Proteomes" id="UP001519363">
    <property type="component" value="Unassembled WGS sequence"/>
</dbReference>
<comment type="catalytic activity">
    <reaction evidence="11 13">
        <text>L-homoserine + ATP = O-phospho-L-homoserine + ADP + H(+)</text>
        <dbReference type="Rhea" id="RHEA:13985"/>
        <dbReference type="ChEBI" id="CHEBI:15378"/>
        <dbReference type="ChEBI" id="CHEBI:30616"/>
        <dbReference type="ChEBI" id="CHEBI:57476"/>
        <dbReference type="ChEBI" id="CHEBI:57590"/>
        <dbReference type="ChEBI" id="CHEBI:456216"/>
        <dbReference type="EC" id="2.7.1.39"/>
    </reaction>
</comment>
<evidence type="ECO:0000256" key="9">
    <source>
        <dbReference type="ARBA" id="ARBA00022777"/>
    </source>
</evidence>
<dbReference type="InterPro" id="IPR020568">
    <property type="entry name" value="Ribosomal_Su5_D2-typ_SF"/>
</dbReference>
<dbReference type="Pfam" id="PF08544">
    <property type="entry name" value="GHMP_kinases_C"/>
    <property type="match status" value="1"/>
</dbReference>
<evidence type="ECO:0000313" key="16">
    <source>
        <dbReference type="EMBL" id="MBP2476764.1"/>
    </source>
</evidence>
<evidence type="ECO:0000259" key="14">
    <source>
        <dbReference type="Pfam" id="PF00288"/>
    </source>
</evidence>
<evidence type="ECO:0000256" key="2">
    <source>
        <dbReference type="ARBA" id="ARBA00007370"/>
    </source>
</evidence>
<keyword evidence="7 13" id="KW-0791">Threonine biosynthesis</keyword>
<dbReference type="InterPro" id="IPR036554">
    <property type="entry name" value="GHMP_kinase_C_sf"/>
</dbReference>
<organism evidence="16 17">
    <name type="scientific">Crossiella equi</name>
    <dbReference type="NCBI Taxonomy" id="130796"/>
    <lineage>
        <taxon>Bacteria</taxon>
        <taxon>Bacillati</taxon>
        <taxon>Actinomycetota</taxon>
        <taxon>Actinomycetes</taxon>
        <taxon>Pseudonocardiales</taxon>
        <taxon>Pseudonocardiaceae</taxon>
        <taxon>Crossiella</taxon>
    </lineage>
</organism>
<comment type="caution">
    <text evidence="16">The sequence shown here is derived from an EMBL/GenBank/DDBJ whole genome shotgun (WGS) entry which is preliminary data.</text>
</comment>
<dbReference type="PRINTS" id="PR00958">
    <property type="entry name" value="HOMSERKINASE"/>
</dbReference>
<name>A0ABS5AJL0_9PSEU</name>
<dbReference type="PIRSF" id="PIRSF000676">
    <property type="entry name" value="Homoser_kin"/>
    <property type="match status" value="1"/>
</dbReference>
<dbReference type="NCBIfam" id="TIGR00191">
    <property type="entry name" value="thrB"/>
    <property type="match status" value="1"/>
</dbReference>
<comment type="function">
    <text evidence="12 13">Catalyzes the ATP-dependent phosphorylation of L-homoserine to L-homoserine phosphate.</text>
</comment>
<dbReference type="InterPro" id="IPR013750">
    <property type="entry name" value="GHMP_kinase_C_dom"/>
</dbReference>
<reference evidence="16 17" key="1">
    <citation type="submission" date="2021-03" db="EMBL/GenBank/DDBJ databases">
        <title>Sequencing the genomes of 1000 actinobacteria strains.</title>
        <authorList>
            <person name="Klenk H.-P."/>
        </authorList>
    </citation>
    <scope>NUCLEOTIDE SEQUENCE [LARGE SCALE GENOMIC DNA]</scope>
    <source>
        <strain evidence="16 17">DSM 44580</strain>
    </source>
</reference>
<keyword evidence="9 13" id="KW-0418">Kinase</keyword>
<dbReference type="Gene3D" id="3.30.230.10">
    <property type="match status" value="1"/>
</dbReference>
<dbReference type="Pfam" id="PF00288">
    <property type="entry name" value="GHMP_kinases_N"/>
    <property type="match status" value="1"/>
</dbReference>
<evidence type="ECO:0000256" key="10">
    <source>
        <dbReference type="ARBA" id="ARBA00022840"/>
    </source>
</evidence>
<keyword evidence="8 13" id="KW-0547">Nucleotide-binding</keyword>
<evidence type="ECO:0000256" key="11">
    <source>
        <dbReference type="ARBA" id="ARBA00049375"/>
    </source>
</evidence>
<sequence length="307" mass="31859">MRIGTGVRVTVPASTANLGSGFDSLGLALGLHDVVEVRVAPEGQTRVRVRGQGAGRVPEDERHLVVRAVRAALTECGVTGIGLDLVCHNAIPHARGLGSSAAAAVAGVAAGFALAGSELDDRVLQLAADFEGHADNAAASVYGGIVIAWQDGKEHQAIRLEPHEELAPVVFVPDFESETKTTRALLPERVPLADAAFAAGRSALCVYALTTDPWLLLPGTADRLHQEYRRPAYPQTMALVDSLRELGVPAMVSGAGPTVIAFPRGGHLPEEADCTGFTPMALPIDMGGVAVEPIGGTGNPSEGVKPR</sequence>
<evidence type="ECO:0000256" key="8">
    <source>
        <dbReference type="ARBA" id="ARBA00022741"/>
    </source>
</evidence>
<dbReference type="GO" id="GO:0004413">
    <property type="term" value="F:homoserine kinase activity"/>
    <property type="evidence" value="ECO:0007669"/>
    <property type="project" value="UniProtKB-EC"/>
</dbReference>
<dbReference type="InterPro" id="IPR014721">
    <property type="entry name" value="Ribsml_uS5_D2-typ_fold_subgr"/>
</dbReference>
<dbReference type="EC" id="2.7.1.39" evidence="3 13"/>
<evidence type="ECO:0000256" key="5">
    <source>
        <dbReference type="ARBA" id="ARBA00022605"/>
    </source>
</evidence>
<feature type="binding site" evidence="13">
    <location>
        <begin position="92"/>
        <end position="102"/>
    </location>
    <ligand>
        <name>ATP</name>
        <dbReference type="ChEBI" id="CHEBI:30616"/>
    </ligand>
</feature>
<accession>A0ABS5AJL0</accession>
<dbReference type="PANTHER" id="PTHR20861">
    <property type="entry name" value="HOMOSERINE/4-DIPHOSPHOCYTIDYL-2-C-METHYL-D-ERYTHRITOL KINASE"/>
    <property type="match status" value="1"/>
</dbReference>